<dbReference type="Proteomes" id="UP000186868">
    <property type="component" value="Unassembled WGS sequence"/>
</dbReference>
<dbReference type="STRING" id="1921803.NIES593_02420"/>
<reference evidence="2 3" key="1">
    <citation type="submission" date="2016-11" db="EMBL/GenBank/DDBJ databases">
        <title>Draft Genome Sequences of Nine Cyanobacterial Strains from Diverse Habitats.</title>
        <authorList>
            <person name="Zhu T."/>
            <person name="Hou S."/>
            <person name="Lu X."/>
            <person name="Hess W.R."/>
        </authorList>
    </citation>
    <scope>NUCLEOTIDE SEQUENCE [LARGE SCALE GENOMIC DNA]</scope>
    <source>
        <strain evidence="2 3">NIES-593</strain>
    </source>
</reference>
<protein>
    <submittedName>
        <fullName evidence="2">Bifunctional DNA primase/helicase</fullName>
    </submittedName>
</protein>
<keyword evidence="2" id="KW-0547">Nucleotide-binding</keyword>
<dbReference type="PANTHER" id="PTHR34985:SF1">
    <property type="entry name" value="SLR0554 PROTEIN"/>
    <property type="match status" value="1"/>
</dbReference>
<keyword evidence="3" id="KW-1185">Reference proteome</keyword>
<dbReference type="EMBL" id="MRCB01000002">
    <property type="protein sequence ID" value="OKH25960.1"/>
    <property type="molecule type" value="Genomic_DNA"/>
</dbReference>
<keyword evidence="2" id="KW-0347">Helicase</keyword>
<comment type="caution">
    <text evidence="2">The sequence shown here is derived from an EMBL/GenBank/DDBJ whole genome shotgun (WGS) entry which is preliminary data.</text>
</comment>
<keyword evidence="2" id="KW-0067">ATP-binding</keyword>
<dbReference type="AlphaFoldDB" id="A0A1U7HQS7"/>
<feature type="domain" description="DUF3854" evidence="1">
    <location>
        <begin position="143"/>
        <end position="270"/>
    </location>
</feature>
<dbReference type="InterPro" id="IPR027417">
    <property type="entry name" value="P-loop_NTPase"/>
</dbReference>
<evidence type="ECO:0000313" key="3">
    <source>
        <dbReference type="Proteomes" id="UP000186868"/>
    </source>
</evidence>
<dbReference type="Pfam" id="PF12965">
    <property type="entry name" value="DUF3854"/>
    <property type="match status" value="1"/>
</dbReference>
<evidence type="ECO:0000313" key="2">
    <source>
        <dbReference type="EMBL" id="OKH25960.1"/>
    </source>
</evidence>
<gene>
    <name evidence="2" type="ORF">NIES593_02420</name>
</gene>
<keyword evidence="2" id="KW-0378">Hydrolase</keyword>
<accession>A0A1U7HQS7</accession>
<dbReference type="RefSeq" id="WP_073598076.1">
    <property type="nucleotide sequence ID" value="NZ_MRCB01000002.1"/>
</dbReference>
<dbReference type="CDD" id="cd01029">
    <property type="entry name" value="TOPRIM_primases"/>
    <property type="match status" value="1"/>
</dbReference>
<proteinExistence type="predicted"/>
<organism evidence="2 3">
    <name type="scientific">Hydrococcus rivularis NIES-593</name>
    <dbReference type="NCBI Taxonomy" id="1921803"/>
    <lineage>
        <taxon>Bacteria</taxon>
        <taxon>Bacillati</taxon>
        <taxon>Cyanobacteriota</taxon>
        <taxon>Cyanophyceae</taxon>
        <taxon>Pleurocapsales</taxon>
        <taxon>Hydrococcaceae</taxon>
        <taxon>Hydrococcus</taxon>
    </lineage>
</organism>
<dbReference type="InterPro" id="IPR049996">
    <property type="entry name" value="Slr7037-like"/>
</dbReference>
<dbReference type="InterPro" id="IPR024385">
    <property type="entry name" value="DUF3854"/>
</dbReference>
<dbReference type="GO" id="GO:0004386">
    <property type="term" value="F:helicase activity"/>
    <property type="evidence" value="ECO:0007669"/>
    <property type="project" value="UniProtKB-KW"/>
</dbReference>
<sequence length="1019" mass="115215">MNHLLEWQKSCVDEQLIRLNVTALDGSAPSEYLLYSDEIPRRNDGRVSDRVLKRYEHTEEGGWWCSGIDLLTGDDDLWGCFKPQRPRLSSDRNKPIKYEHPPYAPTGIFALRVPLHVWQRIAARCGMEILPQEIDKKQPDLGFWQWLANHPSIPLCITEGAKKAGALLTAGYAAIGLPGINNGYRTPRDERGNRIGKSHLTPQLEKLVASGREIYIAFDQDRKPNTIKAVNAAIGKMGYLLTKIGCCVKIITWKPELGKGIDDFIAKAGQPALDEAYQRAIPLDTWKAQGWARLTYTPNLQVNDRYLPDLEIPATAKLVGIKSPKGTGKTQFLEKIVARARERQQWVLVIGHRIRLVEELCQRFGLKYITEVRDRPQEQVLGYGLCIDSLHPNSQAQFNATHWSDGIVIIDEVEQVLWHGLNSDTCRSNRVAILKSLKTLMQNVLGGGGQVFVADADLSDISLDYLISLAGISLEPFIIQNDWKPTEKEAWKVYNYSESDPKRLVRDLVKHIKEGGKPFVCLSAQKLTSQWGTRTLESYFKKQFPGTKILRIDSESLAEPSHPAYNCITNLDRVLSEYDIVLASPSIETGVSIDLKGHFTSVWSIAQGVQPATSICQALARIRENIPRYIWVASYGFNQIGNGSTSIPALLTSGHRLTELNIRLLQQSDFEALDDIDTGFQAESLFCWAKMAVRVNALMINYRDSVLALLGEEGHQIKDGGKISSSHFPDRYSLAEAWERVKSQNQLTEAINAVREQNYQAECEAIALADDLTEEQYHELKKRLVKTITERRSLRKYTLKKRYCIPITPQIVALDDDNWYRKIRLHYFLTIGRFYLADRDAIVARKLIEKGQGSLFSPDFNGSQLGAIIGTMEVLGIPGLLANPSRELRNTDDDLQKIAQIAKNNRTEIKTVMGMGIAKNASPIVIIRRFLEEIGYGLTNICCEGNRQKRVRVYQIVASKDGREEVFRQWLLKDQKYPGSSEFWLDNNLVAAYHNHRCEELRSRQCIQLSLDLSTPSVN</sequence>
<name>A0A1U7HQS7_9CYAN</name>
<dbReference type="PANTHER" id="PTHR34985">
    <property type="entry name" value="SLR0554 PROTEIN"/>
    <property type="match status" value="1"/>
</dbReference>
<dbReference type="SUPFAM" id="SSF52540">
    <property type="entry name" value="P-loop containing nucleoside triphosphate hydrolases"/>
    <property type="match status" value="1"/>
</dbReference>
<dbReference type="NCBIfam" id="NF042913">
    <property type="entry name" value="CyRepA1"/>
    <property type="match status" value="1"/>
</dbReference>
<dbReference type="InterPro" id="IPR034154">
    <property type="entry name" value="TOPRIM_DnaG/twinkle"/>
</dbReference>
<evidence type="ECO:0000259" key="1">
    <source>
        <dbReference type="Pfam" id="PF12965"/>
    </source>
</evidence>
<dbReference type="OrthoDB" id="473036at2"/>